<dbReference type="GO" id="GO:0007059">
    <property type="term" value="P:chromosome segregation"/>
    <property type="evidence" value="ECO:0007669"/>
    <property type="project" value="InterPro"/>
</dbReference>
<evidence type="ECO:0000256" key="7">
    <source>
        <dbReference type="ARBA" id="ARBA00023306"/>
    </source>
</evidence>
<evidence type="ECO:0000313" key="14">
    <source>
        <dbReference type="Proteomes" id="UP001172159"/>
    </source>
</evidence>
<evidence type="ECO:0000259" key="12">
    <source>
        <dbReference type="Pfam" id="PF08234"/>
    </source>
</evidence>
<evidence type="ECO:0000256" key="6">
    <source>
        <dbReference type="ARBA" id="ARBA00023054"/>
    </source>
</evidence>
<dbReference type="PANTHER" id="PTHR14281:SF0">
    <property type="entry name" value="KINETOCHORE PROTEIN SPC25"/>
    <property type="match status" value="1"/>
</dbReference>
<reference evidence="13" key="1">
    <citation type="submission" date="2023-06" db="EMBL/GenBank/DDBJ databases">
        <title>Genome-scale phylogeny and comparative genomics of the fungal order Sordariales.</title>
        <authorList>
            <consortium name="Lawrence Berkeley National Laboratory"/>
            <person name="Hensen N."/>
            <person name="Bonometti L."/>
            <person name="Westerberg I."/>
            <person name="Brannstrom I.O."/>
            <person name="Guillou S."/>
            <person name="Cros-Aarteil S."/>
            <person name="Calhoun S."/>
            <person name="Haridas S."/>
            <person name="Kuo A."/>
            <person name="Mondo S."/>
            <person name="Pangilinan J."/>
            <person name="Riley R."/>
            <person name="Labutti K."/>
            <person name="Andreopoulos B."/>
            <person name="Lipzen A."/>
            <person name="Chen C."/>
            <person name="Yanf M."/>
            <person name="Daum C."/>
            <person name="Ng V."/>
            <person name="Clum A."/>
            <person name="Steindorff A."/>
            <person name="Ohm R."/>
            <person name="Martin F."/>
            <person name="Silar P."/>
            <person name="Natvig D."/>
            <person name="Lalanne C."/>
            <person name="Gautier V."/>
            <person name="Ament-Velasquez S.L."/>
            <person name="Kruys A."/>
            <person name="Hutchinson M.I."/>
            <person name="Powell A.J."/>
            <person name="Barry K."/>
            <person name="Miller A.N."/>
            <person name="Grigoriev I.V."/>
            <person name="Debuchy R."/>
            <person name="Gladieux P."/>
            <person name="Thoren M.H."/>
            <person name="Johannesson H."/>
        </authorList>
    </citation>
    <scope>NUCLEOTIDE SEQUENCE</scope>
    <source>
        <strain evidence="13">CBS 540.89</strain>
    </source>
</reference>
<accession>A0AA40EXS8</accession>
<evidence type="ECO:0000256" key="2">
    <source>
        <dbReference type="ARBA" id="ARBA00022454"/>
    </source>
</evidence>
<keyword evidence="6 10" id="KW-0175">Coiled coil</keyword>
<keyword evidence="9" id="KW-0539">Nucleus</keyword>
<comment type="subunit">
    <text evidence="9">Component of the NDC80 complex.</text>
</comment>
<dbReference type="CDD" id="cd23784">
    <property type="entry name" value="RWD_Spc25"/>
    <property type="match status" value="1"/>
</dbReference>
<evidence type="ECO:0000256" key="1">
    <source>
        <dbReference type="ARBA" id="ARBA00006379"/>
    </source>
</evidence>
<evidence type="ECO:0000256" key="8">
    <source>
        <dbReference type="ARBA" id="ARBA00023328"/>
    </source>
</evidence>
<dbReference type="EMBL" id="JAUKTV010000001">
    <property type="protein sequence ID" value="KAK0747503.1"/>
    <property type="molecule type" value="Genomic_DNA"/>
</dbReference>
<comment type="subcellular location">
    <subcellularLocation>
        <location evidence="9">Nucleus</location>
    </subcellularLocation>
    <subcellularLocation>
        <location evidence="9">Chromosome</location>
        <location evidence="9">Centromere</location>
        <location evidence="9">Kinetochore</location>
    </subcellularLocation>
</comment>
<feature type="region of interest" description="Disordered" evidence="11">
    <location>
        <begin position="40"/>
        <end position="60"/>
    </location>
</feature>
<dbReference type="GO" id="GO:0005634">
    <property type="term" value="C:nucleus"/>
    <property type="evidence" value="ECO:0007669"/>
    <property type="project" value="UniProtKB-SubCell"/>
</dbReference>
<comment type="function">
    <text evidence="9">Acts as a component of the essential kinetochore-associated NDC80 complex, which is required for chromosome segregation and spindle checkpoint activity.</text>
</comment>
<keyword evidence="3 9" id="KW-0132">Cell division</keyword>
<feature type="coiled-coil region" evidence="10">
    <location>
        <begin position="94"/>
        <end position="195"/>
    </location>
</feature>
<keyword evidence="7 9" id="KW-0131">Cell cycle</keyword>
<evidence type="ECO:0000256" key="11">
    <source>
        <dbReference type="SAM" id="MobiDB-lite"/>
    </source>
</evidence>
<organism evidence="13 14">
    <name type="scientific">Apiosordaria backusii</name>
    <dbReference type="NCBI Taxonomy" id="314023"/>
    <lineage>
        <taxon>Eukaryota</taxon>
        <taxon>Fungi</taxon>
        <taxon>Dikarya</taxon>
        <taxon>Ascomycota</taxon>
        <taxon>Pezizomycotina</taxon>
        <taxon>Sordariomycetes</taxon>
        <taxon>Sordariomycetidae</taxon>
        <taxon>Sordariales</taxon>
        <taxon>Lasiosphaeriaceae</taxon>
        <taxon>Apiosordaria</taxon>
    </lineage>
</organism>
<evidence type="ECO:0000256" key="3">
    <source>
        <dbReference type="ARBA" id="ARBA00022618"/>
    </source>
</evidence>
<dbReference type="FunFam" id="3.30.457.50:FF:000001">
    <property type="entry name" value="Probable kinetochore protein spc25"/>
    <property type="match status" value="1"/>
</dbReference>
<dbReference type="InterPro" id="IPR045143">
    <property type="entry name" value="Spc25"/>
</dbReference>
<name>A0AA40EXS8_9PEZI</name>
<comment type="similarity">
    <text evidence="1 9">Belongs to the SPC25 family.</text>
</comment>
<keyword evidence="4 9" id="KW-0498">Mitosis</keyword>
<keyword evidence="5 9" id="KW-0995">Kinetochore</keyword>
<dbReference type="AlphaFoldDB" id="A0AA40EXS8"/>
<evidence type="ECO:0000313" key="13">
    <source>
        <dbReference type="EMBL" id="KAK0747503.1"/>
    </source>
</evidence>
<dbReference type="GO" id="GO:0051301">
    <property type="term" value="P:cell division"/>
    <property type="evidence" value="ECO:0007669"/>
    <property type="project" value="UniProtKB-UniRule"/>
</dbReference>
<sequence>METSQLQVHCATSASTPQNIYTDQRKQLKTYTNLQNGLSLRPLPLHHHPPPLPPTSTTTSLADSLPQINFDFDSLRDRMSKFTLKFDAFIESGRKRVLSERNQFRLNVAELQEDQRMKKKDIEILQLKTSSYQQTIAKEAAETREMQQAIAALTTQRDRQLAQRDNLKQQIEAAQREIEEKLKAQREHQKRLEAQARYNVPELDFWVTNLCMRIEGAGKEDRLKFVYTHVDEKDWEREAWFELAMGGREYDVKHCRPKLEKDKVERVLDRVNETRELVGLLKGMRELFVEAMKS</sequence>
<dbReference type="Gene3D" id="3.30.457.50">
    <property type="entry name" value="Chromosome segregation protein Spc25"/>
    <property type="match status" value="1"/>
</dbReference>
<comment type="caution">
    <text evidence="13">The sequence shown here is derived from an EMBL/GenBank/DDBJ whole genome shotgun (WGS) entry which is preliminary data.</text>
</comment>
<dbReference type="Proteomes" id="UP001172159">
    <property type="component" value="Unassembled WGS sequence"/>
</dbReference>
<evidence type="ECO:0000256" key="4">
    <source>
        <dbReference type="ARBA" id="ARBA00022776"/>
    </source>
</evidence>
<feature type="domain" description="Chromosome segregation protein Spc25 C-terminal" evidence="12">
    <location>
        <begin position="218"/>
        <end position="289"/>
    </location>
</feature>
<dbReference type="PANTHER" id="PTHR14281">
    <property type="entry name" value="KINETOCHORE PROTEIN SPC25-RELATED"/>
    <property type="match status" value="1"/>
</dbReference>
<gene>
    <name evidence="13" type="ORF">B0T21DRAFT_446392</name>
</gene>
<keyword evidence="8 9" id="KW-0137">Centromere</keyword>
<keyword evidence="14" id="KW-1185">Reference proteome</keyword>
<dbReference type="InterPro" id="IPR013255">
    <property type="entry name" value="Spc25_C"/>
</dbReference>
<evidence type="ECO:0000256" key="9">
    <source>
        <dbReference type="RuleBase" id="RU367150"/>
    </source>
</evidence>
<dbReference type="Pfam" id="PF08234">
    <property type="entry name" value="Spindle_Spc25"/>
    <property type="match status" value="1"/>
</dbReference>
<keyword evidence="2 9" id="KW-0158">Chromosome</keyword>
<evidence type="ECO:0000256" key="10">
    <source>
        <dbReference type="SAM" id="Coils"/>
    </source>
</evidence>
<proteinExistence type="inferred from homology"/>
<dbReference type="GO" id="GO:0031262">
    <property type="term" value="C:Ndc80 complex"/>
    <property type="evidence" value="ECO:0007669"/>
    <property type="project" value="InterPro"/>
</dbReference>
<evidence type="ECO:0000256" key="5">
    <source>
        <dbReference type="ARBA" id="ARBA00022838"/>
    </source>
</evidence>
<protein>
    <recommendedName>
        <fullName evidence="9">Kinetochore protein SPC25</fullName>
    </recommendedName>
</protein>